<dbReference type="CDD" id="cd07067">
    <property type="entry name" value="HP_PGM_like"/>
    <property type="match status" value="1"/>
</dbReference>
<dbReference type="PANTHER" id="PTHR48100">
    <property type="entry name" value="BROAD-SPECIFICITY PHOSPHATASE YOR283W-RELATED"/>
    <property type="match status" value="1"/>
</dbReference>
<feature type="binding site" evidence="1">
    <location>
        <begin position="11"/>
        <end position="18"/>
    </location>
    <ligand>
        <name>substrate</name>
    </ligand>
</feature>
<dbReference type="Proteomes" id="UP000193224">
    <property type="component" value="Unassembled WGS sequence"/>
</dbReference>
<dbReference type="Gene3D" id="3.40.50.1240">
    <property type="entry name" value="Phosphoglycerate mutase-like"/>
    <property type="match status" value="1"/>
</dbReference>
<proteinExistence type="predicted"/>
<keyword evidence="2" id="KW-0378">Hydrolase</keyword>
<keyword evidence="3" id="KW-1185">Reference proteome</keyword>
<dbReference type="RefSeq" id="WP_085801131.1">
    <property type="nucleotide sequence ID" value="NZ_FWXB01000012.1"/>
</dbReference>
<dbReference type="SMART" id="SM00855">
    <property type="entry name" value="PGAM"/>
    <property type="match status" value="1"/>
</dbReference>
<dbReference type="InterPro" id="IPR050275">
    <property type="entry name" value="PGM_Phosphatase"/>
</dbReference>
<evidence type="ECO:0000313" key="2">
    <source>
        <dbReference type="EMBL" id="SMC13178.1"/>
    </source>
</evidence>
<dbReference type="EC" id="3.1.3.3" evidence="2"/>
<dbReference type="AlphaFoldDB" id="A0A1X7BU92"/>
<organism evidence="2 3">
    <name type="scientific">Roseovarius aestuarii</name>
    <dbReference type="NCBI Taxonomy" id="475083"/>
    <lineage>
        <taxon>Bacteria</taxon>
        <taxon>Pseudomonadati</taxon>
        <taxon>Pseudomonadota</taxon>
        <taxon>Alphaproteobacteria</taxon>
        <taxon>Rhodobacterales</taxon>
        <taxon>Roseobacteraceae</taxon>
        <taxon>Roseovarius</taxon>
    </lineage>
</organism>
<dbReference type="EMBL" id="FWXB01000012">
    <property type="protein sequence ID" value="SMC13178.1"/>
    <property type="molecule type" value="Genomic_DNA"/>
</dbReference>
<name>A0A1X7BU92_9RHOB</name>
<dbReference type="SUPFAM" id="SSF53254">
    <property type="entry name" value="Phosphoglycerate mutase-like"/>
    <property type="match status" value="1"/>
</dbReference>
<reference evidence="2 3" key="1">
    <citation type="submission" date="2017-03" db="EMBL/GenBank/DDBJ databases">
        <authorList>
            <person name="Afonso C.L."/>
            <person name="Miller P.J."/>
            <person name="Scott M.A."/>
            <person name="Spackman E."/>
            <person name="Goraichik I."/>
            <person name="Dimitrov K.M."/>
            <person name="Suarez D.L."/>
            <person name="Swayne D.E."/>
        </authorList>
    </citation>
    <scope>NUCLEOTIDE SEQUENCE [LARGE SCALE GENOMIC DNA]</scope>
    <source>
        <strain evidence="2 3">CECT 7745</strain>
    </source>
</reference>
<dbReference type="GO" id="GO:0005737">
    <property type="term" value="C:cytoplasm"/>
    <property type="evidence" value="ECO:0007669"/>
    <property type="project" value="TreeGrafter"/>
</dbReference>
<protein>
    <submittedName>
        <fullName evidence="2">Putative phosphoserine phosphatase 2</fullName>
        <ecNumber evidence="2">3.1.3.3</ecNumber>
    </submittedName>
</protein>
<dbReference type="InterPro" id="IPR029033">
    <property type="entry name" value="His_PPase_superfam"/>
</dbReference>
<dbReference type="OrthoDB" id="9781415at2"/>
<accession>A0A1X7BU92</accession>
<dbReference type="InterPro" id="IPR013078">
    <property type="entry name" value="His_Pase_superF_clade-1"/>
</dbReference>
<evidence type="ECO:0000313" key="3">
    <source>
        <dbReference type="Proteomes" id="UP000193224"/>
    </source>
</evidence>
<dbReference type="GO" id="GO:0016791">
    <property type="term" value="F:phosphatase activity"/>
    <property type="evidence" value="ECO:0007669"/>
    <property type="project" value="TreeGrafter"/>
</dbReference>
<feature type="binding site" evidence="1">
    <location>
        <position position="67"/>
    </location>
    <ligand>
        <name>substrate</name>
    </ligand>
</feature>
<gene>
    <name evidence="2" type="primary">pspB</name>
    <name evidence="2" type="ORF">ROA7745_03016</name>
</gene>
<sequence length="186" mass="19804">MADIPKIWFLRHGQTEWNAVGRIQGRLNSDLTAQGRADARQQAELIAPFLAEVTAGPGGIFVSPQGRAQETAQIALNGTSYQVDDRIAEINTGDWEGKLRSEVTYADSDIETYASAPGGEGMAALEERVSGFLASLTGPSIIVSHGILGKVLRGQVCGLDQAGMTALCNRQGCIYVLENGVEKILS</sequence>
<dbReference type="Pfam" id="PF00300">
    <property type="entry name" value="His_Phos_1"/>
    <property type="match status" value="1"/>
</dbReference>
<evidence type="ECO:0000256" key="1">
    <source>
        <dbReference type="PIRSR" id="PIRSR613078-2"/>
    </source>
</evidence>
<dbReference type="PANTHER" id="PTHR48100:SF59">
    <property type="entry name" value="ADENOSYLCOBALAMIN_ALPHA-RIBAZOLE PHOSPHATASE"/>
    <property type="match status" value="1"/>
</dbReference>